<feature type="compositionally biased region" description="Low complexity" evidence="1">
    <location>
        <begin position="45"/>
        <end position="68"/>
    </location>
</feature>
<name>A0A9D4ZAT2_ADICA</name>
<dbReference type="PANTHER" id="PTHR33098">
    <property type="entry name" value="COTTON FIBER (DUF761)"/>
    <property type="match status" value="1"/>
</dbReference>
<dbReference type="Proteomes" id="UP000886520">
    <property type="component" value="Chromosome 16"/>
</dbReference>
<dbReference type="PANTHER" id="PTHR33098:SF53">
    <property type="entry name" value="OS05G0540900 PROTEIN"/>
    <property type="match status" value="1"/>
</dbReference>
<feature type="region of interest" description="Disordered" evidence="1">
    <location>
        <begin position="40"/>
        <end position="81"/>
    </location>
</feature>
<comment type="caution">
    <text evidence="2">The sequence shown here is derived from an EMBL/GenBank/DDBJ whole genome shotgun (WGS) entry which is preliminary data.</text>
</comment>
<feature type="region of interest" description="Disordered" evidence="1">
    <location>
        <begin position="203"/>
        <end position="269"/>
    </location>
</feature>
<dbReference type="AlphaFoldDB" id="A0A9D4ZAT2"/>
<evidence type="ECO:0000256" key="1">
    <source>
        <dbReference type="SAM" id="MobiDB-lite"/>
    </source>
</evidence>
<dbReference type="EMBL" id="JABFUD020000016">
    <property type="protein sequence ID" value="KAI5068603.1"/>
    <property type="molecule type" value="Genomic_DNA"/>
</dbReference>
<organism evidence="2 3">
    <name type="scientific">Adiantum capillus-veneris</name>
    <name type="common">Maidenhair fern</name>
    <dbReference type="NCBI Taxonomy" id="13818"/>
    <lineage>
        <taxon>Eukaryota</taxon>
        <taxon>Viridiplantae</taxon>
        <taxon>Streptophyta</taxon>
        <taxon>Embryophyta</taxon>
        <taxon>Tracheophyta</taxon>
        <taxon>Polypodiopsida</taxon>
        <taxon>Polypodiidae</taxon>
        <taxon>Polypodiales</taxon>
        <taxon>Pteridineae</taxon>
        <taxon>Pteridaceae</taxon>
        <taxon>Vittarioideae</taxon>
        <taxon>Adiantum</taxon>
    </lineage>
</organism>
<dbReference type="Pfam" id="PF05553">
    <property type="entry name" value="DUF761"/>
    <property type="match status" value="1"/>
</dbReference>
<keyword evidence="3" id="KW-1185">Reference proteome</keyword>
<reference evidence="2" key="1">
    <citation type="submission" date="2021-01" db="EMBL/GenBank/DDBJ databases">
        <title>Adiantum capillus-veneris genome.</title>
        <authorList>
            <person name="Fang Y."/>
            <person name="Liao Q."/>
        </authorList>
    </citation>
    <scope>NUCLEOTIDE SEQUENCE</scope>
    <source>
        <strain evidence="2">H3</strain>
        <tissue evidence="2">Leaf</tissue>
    </source>
</reference>
<accession>A0A9D4ZAT2</accession>
<dbReference type="InterPro" id="IPR008480">
    <property type="entry name" value="DUF761_pln"/>
</dbReference>
<protein>
    <submittedName>
        <fullName evidence="2">Uncharacterized protein</fullName>
    </submittedName>
</protein>
<sequence>MRQLEIGKKGENGRGYRLSRQSLRSSLQLSYSGLLDRSDAKLVESTSTSSAAPARPPRSSRQAAGAAPNQYSDDYDQPISTRDHNICSGSIRLNEDDIGGVVSSADDLLVIELDVDVDNGDNGSGGATALLGESKDIEINRNADYPADEYSDATAISANHGLICPIKEAKNEDAVTSSDAAIAEYLSAQLELPAIGKLILSSDAEEEEEEEAATASAKAEKAAGAGGSVDVDIDSPIFTRQAHESRPLASAHFTRKSKATPPNERPLSPLRTILKRGDTLEATWKAICESKRQSSPFNRHHPKHEGIHIHNGLSRVKPQGPSPSLLSPIKQRHKPTVDMLHDDELTQPRLMRKREPSIPQEELNAKVESFLARRKAQIKIQREKSLLDYMEMVGRGAS</sequence>
<gene>
    <name evidence="2" type="ORF">GOP47_0016948</name>
</gene>
<evidence type="ECO:0000313" key="2">
    <source>
        <dbReference type="EMBL" id="KAI5068603.1"/>
    </source>
</evidence>
<evidence type="ECO:0000313" key="3">
    <source>
        <dbReference type="Proteomes" id="UP000886520"/>
    </source>
</evidence>
<feature type="compositionally biased region" description="Acidic residues" evidence="1">
    <location>
        <begin position="203"/>
        <end position="212"/>
    </location>
</feature>
<dbReference type="OrthoDB" id="1933168at2759"/>
<proteinExistence type="predicted"/>